<keyword evidence="3" id="KW-1185">Reference proteome</keyword>
<dbReference type="Gene3D" id="1.10.10.10">
    <property type="entry name" value="Winged helix-like DNA-binding domain superfamily/Winged helix DNA-binding domain"/>
    <property type="match status" value="1"/>
</dbReference>
<dbReference type="InterPro" id="IPR039422">
    <property type="entry name" value="MarR/SlyA-like"/>
</dbReference>
<dbReference type="Proteomes" id="UP001501447">
    <property type="component" value="Unassembled WGS sequence"/>
</dbReference>
<dbReference type="SMART" id="SM00347">
    <property type="entry name" value="HTH_MARR"/>
    <property type="match status" value="1"/>
</dbReference>
<name>A0ABN3Q132_9ACTN</name>
<dbReference type="SUPFAM" id="SSF46785">
    <property type="entry name" value="Winged helix' DNA-binding domain"/>
    <property type="match status" value="1"/>
</dbReference>
<accession>A0ABN3Q132</accession>
<dbReference type="PANTHER" id="PTHR33164">
    <property type="entry name" value="TRANSCRIPTIONAL REGULATOR, MARR FAMILY"/>
    <property type="match status" value="1"/>
</dbReference>
<sequence length="163" mass="17755">MGDTRIHTGAPRRRELTRSIYREARTAATRQALVDQAVAARLGIGSTDLLCLGVLDHAGPVTAGRLAELTGLTTGAVTGVVDRLEQAGFARRAKDPDDRRKVIIHPQDAQRERTGELYTPVLDALDAWCAAHTEEELETVLDYLRSFSGSLPGLAEGLRQRKV</sequence>
<feature type="domain" description="HTH marR-type" evidence="1">
    <location>
        <begin position="13"/>
        <end position="149"/>
    </location>
</feature>
<dbReference type="Pfam" id="PF01047">
    <property type="entry name" value="MarR"/>
    <property type="match status" value="1"/>
</dbReference>
<dbReference type="InterPro" id="IPR000835">
    <property type="entry name" value="HTH_MarR-typ"/>
</dbReference>
<dbReference type="RefSeq" id="WP_344564861.1">
    <property type="nucleotide sequence ID" value="NZ_BAAARJ010000006.1"/>
</dbReference>
<dbReference type="PANTHER" id="PTHR33164:SF106">
    <property type="entry name" value="TRANSCRIPTIONAL REGULATORY PROTEIN"/>
    <property type="match status" value="1"/>
</dbReference>
<dbReference type="EMBL" id="BAAARJ010000006">
    <property type="protein sequence ID" value="GAA2608997.1"/>
    <property type="molecule type" value="Genomic_DNA"/>
</dbReference>
<evidence type="ECO:0000313" key="3">
    <source>
        <dbReference type="Proteomes" id="UP001501447"/>
    </source>
</evidence>
<reference evidence="2 3" key="1">
    <citation type="journal article" date="2019" name="Int. J. Syst. Evol. Microbiol.">
        <title>The Global Catalogue of Microorganisms (GCM) 10K type strain sequencing project: providing services to taxonomists for standard genome sequencing and annotation.</title>
        <authorList>
            <consortium name="The Broad Institute Genomics Platform"/>
            <consortium name="The Broad Institute Genome Sequencing Center for Infectious Disease"/>
            <person name="Wu L."/>
            <person name="Ma J."/>
        </authorList>
    </citation>
    <scope>NUCLEOTIDE SEQUENCE [LARGE SCALE GENOMIC DNA]</scope>
    <source>
        <strain evidence="2 3">JCM 16373</strain>
    </source>
</reference>
<dbReference type="InterPro" id="IPR036390">
    <property type="entry name" value="WH_DNA-bd_sf"/>
</dbReference>
<evidence type="ECO:0000313" key="2">
    <source>
        <dbReference type="EMBL" id="GAA2608997.1"/>
    </source>
</evidence>
<organism evidence="2 3">
    <name type="scientific">Streptomyces axinellae</name>
    <dbReference type="NCBI Taxonomy" id="552788"/>
    <lineage>
        <taxon>Bacteria</taxon>
        <taxon>Bacillati</taxon>
        <taxon>Actinomycetota</taxon>
        <taxon>Actinomycetes</taxon>
        <taxon>Kitasatosporales</taxon>
        <taxon>Streptomycetaceae</taxon>
        <taxon>Streptomyces</taxon>
    </lineage>
</organism>
<evidence type="ECO:0000259" key="1">
    <source>
        <dbReference type="PROSITE" id="PS50995"/>
    </source>
</evidence>
<gene>
    <name evidence="2" type="ORF">GCM10009863_23060</name>
</gene>
<proteinExistence type="predicted"/>
<protein>
    <recommendedName>
        <fullName evidence="1">HTH marR-type domain-containing protein</fullName>
    </recommendedName>
</protein>
<dbReference type="InterPro" id="IPR036388">
    <property type="entry name" value="WH-like_DNA-bd_sf"/>
</dbReference>
<dbReference type="PROSITE" id="PS50995">
    <property type="entry name" value="HTH_MARR_2"/>
    <property type="match status" value="1"/>
</dbReference>
<comment type="caution">
    <text evidence="2">The sequence shown here is derived from an EMBL/GenBank/DDBJ whole genome shotgun (WGS) entry which is preliminary data.</text>
</comment>